<dbReference type="Proteomes" id="UP000784294">
    <property type="component" value="Unassembled WGS sequence"/>
</dbReference>
<organism evidence="1 2">
    <name type="scientific">Protopolystoma xenopodis</name>
    <dbReference type="NCBI Taxonomy" id="117903"/>
    <lineage>
        <taxon>Eukaryota</taxon>
        <taxon>Metazoa</taxon>
        <taxon>Spiralia</taxon>
        <taxon>Lophotrochozoa</taxon>
        <taxon>Platyhelminthes</taxon>
        <taxon>Monogenea</taxon>
        <taxon>Polyopisthocotylea</taxon>
        <taxon>Polystomatidea</taxon>
        <taxon>Polystomatidae</taxon>
        <taxon>Protopolystoma</taxon>
    </lineage>
</organism>
<keyword evidence="2" id="KW-1185">Reference proteome</keyword>
<accession>A0A448WI74</accession>
<sequence>MPSACPQFKPSPSSSLLHFSQICSVCFTIARTSIGRGRRKWDAAVNSAKRLSVDRLRSQPNGVWTTLKKRLNRSLGPINAMNGHLNSRVPPRGSAD</sequence>
<name>A0A448WI74_9PLAT</name>
<comment type="caution">
    <text evidence="1">The sequence shown here is derived from an EMBL/GenBank/DDBJ whole genome shotgun (WGS) entry which is preliminary data.</text>
</comment>
<gene>
    <name evidence="1" type="ORF">PXEA_LOCUS5896</name>
</gene>
<protein>
    <submittedName>
        <fullName evidence="1">Uncharacterized protein</fullName>
    </submittedName>
</protein>
<evidence type="ECO:0000313" key="1">
    <source>
        <dbReference type="EMBL" id="VEL12456.1"/>
    </source>
</evidence>
<proteinExistence type="predicted"/>
<dbReference type="EMBL" id="CAAALY010014812">
    <property type="protein sequence ID" value="VEL12456.1"/>
    <property type="molecule type" value="Genomic_DNA"/>
</dbReference>
<evidence type="ECO:0000313" key="2">
    <source>
        <dbReference type="Proteomes" id="UP000784294"/>
    </source>
</evidence>
<reference evidence="1" key="1">
    <citation type="submission" date="2018-11" db="EMBL/GenBank/DDBJ databases">
        <authorList>
            <consortium name="Pathogen Informatics"/>
        </authorList>
    </citation>
    <scope>NUCLEOTIDE SEQUENCE</scope>
</reference>
<dbReference type="AlphaFoldDB" id="A0A448WI74"/>